<name>A0A2K1JDQ3_PHYPA</name>
<dbReference type="PROSITE" id="PS50090">
    <property type="entry name" value="MYB_LIKE"/>
    <property type="match status" value="1"/>
</dbReference>
<dbReference type="InterPro" id="IPR001005">
    <property type="entry name" value="SANT/Myb"/>
</dbReference>
<evidence type="ECO:0000256" key="1">
    <source>
        <dbReference type="ARBA" id="ARBA00004123"/>
    </source>
</evidence>
<dbReference type="SMART" id="SM00717">
    <property type="entry name" value="SANT"/>
    <property type="match status" value="1"/>
</dbReference>
<evidence type="ECO:0000313" key="9">
    <source>
        <dbReference type="EMBL" id="PNR39654.1"/>
    </source>
</evidence>
<reference evidence="9 11" key="1">
    <citation type="journal article" date="2008" name="Science">
        <title>The Physcomitrella genome reveals evolutionary insights into the conquest of land by plants.</title>
        <authorList>
            <person name="Rensing S."/>
            <person name="Lang D."/>
            <person name="Zimmer A."/>
            <person name="Terry A."/>
            <person name="Salamov A."/>
            <person name="Shapiro H."/>
            <person name="Nishiyama T."/>
            <person name="Perroud P.-F."/>
            <person name="Lindquist E."/>
            <person name="Kamisugi Y."/>
            <person name="Tanahashi T."/>
            <person name="Sakakibara K."/>
            <person name="Fujita T."/>
            <person name="Oishi K."/>
            <person name="Shin-I T."/>
            <person name="Kuroki Y."/>
            <person name="Toyoda A."/>
            <person name="Suzuki Y."/>
            <person name="Hashimoto A."/>
            <person name="Yamaguchi K."/>
            <person name="Sugano A."/>
            <person name="Kohara Y."/>
            <person name="Fujiyama A."/>
            <person name="Anterola A."/>
            <person name="Aoki S."/>
            <person name="Ashton N."/>
            <person name="Barbazuk W.B."/>
            <person name="Barker E."/>
            <person name="Bennetzen J."/>
            <person name="Bezanilla M."/>
            <person name="Blankenship R."/>
            <person name="Cho S.H."/>
            <person name="Dutcher S."/>
            <person name="Estelle M."/>
            <person name="Fawcett J.A."/>
            <person name="Gundlach H."/>
            <person name="Hanada K."/>
            <person name="Heyl A."/>
            <person name="Hicks K.A."/>
            <person name="Hugh J."/>
            <person name="Lohr M."/>
            <person name="Mayer K."/>
            <person name="Melkozernov A."/>
            <person name="Murata T."/>
            <person name="Nelson D."/>
            <person name="Pils B."/>
            <person name="Prigge M."/>
            <person name="Reiss B."/>
            <person name="Renner T."/>
            <person name="Rombauts S."/>
            <person name="Rushton P."/>
            <person name="Sanderfoot A."/>
            <person name="Schween G."/>
            <person name="Shiu S.-H."/>
            <person name="Stueber K."/>
            <person name="Theodoulou F.L."/>
            <person name="Tu H."/>
            <person name="Van de Peer Y."/>
            <person name="Verrier P.J."/>
            <person name="Waters E."/>
            <person name="Wood A."/>
            <person name="Yang L."/>
            <person name="Cove D."/>
            <person name="Cuming A."/>
            <person name="Hasebe M."/>
            <person name="Lucas S."/>
            <person name="Mishler D.B."/>
            <person name="Reski R."/>
            <person name="Grigoriev I."/>
            <person name="Quatrano R.S."/>
            <person name="Boore J.L."/>
        </authorList>
    </citation>
    <scope>NUCLEOTIDE SEQUENCE [LARGE SCALE GENOMIC DNA]</scope>
    <source>
        <strain evidence="10 11">cv. Gransden 2004</strain>
    </source>
</reference>
<dbReference type="Proteomes" id="UP000006727">
    <property type="component" value="Chromosome 15"/>
</dbReference>
<evidence type="ECO:0000256" key="2">
    <source>
        <dbReference type="ARBA" id="ARBA00022737"/>
    </source>
</evidence>
<dbReference type="Gramene" id="Pp3c15_19246V3.1">
    <property type="protein sequence ID" value="Pp3c15_19246V3.1"/>
    <property type="gene ID" value="Pp3c15_19246"/>
</dbReference>
<keyword evidence="4" id="KW-0238">DNA-binding</keyword>
<feature type="domain" description="Myb-like" evidence="7">
    <location>
        <begin position="25"/>
        <end position="75"/>
    </location>
</feature>
<dbReference type="PANTHER" id="PTHR47997:SF75">
    <property type="entry name" value="MYB DOMAIN PROTEIN 55"/>
    <property type="match status" value="1"/>
</dbReference>
<dbReference type="EMBL" id="ABEU02000015">
    <property type="protein sequence ID" value="PNR39654.1"/>
    <property type="molecule type" value="Genomic_DNA"/>
</dbReference>
<keyword evidence="6" id="KW-0539">Nucleus</keyword>
<gene>
    <name evidence="9" type="ORF">PHYPA_019933</name>
</gene>
<dbReference type="GO" id="GO:0006355">
    <property type="term" value="P:regulation of DNA-templated transcription"/>
    <property type="evidence" value="ECO:0000318"/>
    <property type="project" value="GO_Central"/>
</dbReference>
<dbReference type="PROSITE" id="PS51294">
    <property type="entry name" value="HTH_MYB"/>
    <property type="match status" value="1"/>
</dbReference>
<dbReference type="InterPro" id="IPR051953">
    <property type="entry name" value="Plant_SW-associated_TFs"/>
</dbReference>
<evidence type="ECO:0000256" key="6">
    <source>
        <dbReference type="ARBA" id="ARBA00023242"/>
    </source>
</evidence>
<dbReference type="GO" id="GO:0005634">
    <property type="term" value="C:nucleus"/>
    <property type="evidence" value="ECO:0000318"/>
    <property type="project" value="GO_Central"/>
</dbReference>
<evidence type="ECO:0000256" key="4">
    <source>
        <dbReference type="ARBA" id="ARBA00023125"/>
    </source>
</evidence>
<dbReference type="GO" id="GO:0000978">
    <property type="term" value="F:RNA polymerase II cis-regulatory region sequence-specific DNA binding"/>
    <property type="evidence" value="ECO:0000318"/>
    <property type="project" value="GO_Central"/>
</dbReference>
<comment type="subcellular location">
    <subcellularLocation>
        <location evidence="1">Nucleus</location>
    </subcellularLocation>
</comment>
<evidence type="ECO:0000256" key="5">
    <source>
        <dbReference type="ARBA" id="ARBA00023163"/>
    </source>
</evidence>
<dbReference type="EnsemblPlants" id="Pp3c15_19246V3.1">
    <property type="protein sequence ID" value="Pp3c15_19246V3.1"/>
    <property type="gene ID" value="Pp3c15_19246"/>
</dbReference>
<dbReference type="Pfam" id="PF00249">
    <property type="entry name" value="Myb_DNA-binding"/>
    <property type="match status" value="1"/>
</dbReference>
<dbReference type="GO" id="GO:0000981">
    <property type="term" value="F:DNA-binding transcription factor activity, RNA polymerase II-specific"/>
    <property type="evidence" value="ECO:0000318"/>
    <property type="project" value="GO_Central"/>
</dbReference>
<keyword evidence="11" id="KW-1185">Reference proteome</keyword>
<feature type="domain" description="HTH myb-type" evidence="8">
    <location>
        <begin position="25"/>
        <end position="79"/>
    </location>
</feature>
<evidence type="ECO:0000313" key="11">
    <source>
        <dbReference type="Proteomes" id="UP000006727"/>
    </source>
</evidence>
<keyword evidence="3" id="KW-0805">Transcription regulation</keyword>
<evidence type="ECO:0000256" key="3">
    <source>
        <dbReference type="ARBA" id="ARBA00023015"/>
    </source>
</evidence>
<proteinExistence type="predicted"/>
<dbReference type="CDD" id="cd00167">
    <property type="entry name" value="SANT"/>
    <property type="match status" value="1"/>
</dbReference>
<dbReference type="InterPro" id="IPR009057">
    <property type="entry name" value="Homeodomain-like_sf"/>
</dbReference>
<evidence type="ECO:0000313" key="10">
    <source>
        <dbReference type="EnsemblPlants" id="Pp3c15_19246V3.1"/>
    </source>
</evidence>
<keyword evidence="2" id="KW-0677">Repeat</keyword>
<protein>
    <submittedName>
        <fullName evidence="9 10">Uncharacterized protein</fullName>
    </submittedName>
</protein>
<dbReference type="InterPro" id="IPR017930">
    <property type="entry name" value="Myb_dom"/>
</dbReference>
<reference evidence="10" key="3">
    <citation type="submission" date="2020-12" db="UniProtKB">
        <authorList>
            <consortium name="EnsemblPlants"/>
        </authorList>
    </citation>
    <scope>IDENTIFICATION</scope>
</reference>
<dbReference type="SUPFAM" id="SSF46689">
    <property type="entry name" value="Homeodomain-like"/>
    <property type="match status" value="1"/>
</dbReference>
<evidence type="ECO:0000259" key="8">
    <source>
        <dbReference type="PROSITE" id="PS51294"/>
    </source>
</evidence>
<dbReference type="PANTHER" id="PTHR47997">
    <property type="entry name" value="MYB DOMAIN PROTEIN 55"/>
    <property type="match status" value="1"/>
</dbReference>
<evidence type="ECO:0000259" key="7">
    <source>
        <dbReference type="PROSITE" id="PS50090"/>
    </source>
</evidence>
<dbReference type="AlphaFoldDB" id="A0A2K1JDQ3"/>
<dbReference type="Gene3D" id="1.10.10.60">
    <property type="entry name" value="Homeodomain-like"/>
    <property type="match status" value="2"/>
</dbReference>
<reference evidence="9 11" key="2">
    <citation type="journal article" date="2018" name="Plant J.">
        <title>The Physcomitrella patens chromosome-scale assembly reveals moss genome structure and evolution.</title>
        <authorList>
            <person name="Lang D."/>
            <person name="Ullrich K.K."/>
            <person name="Murat F."/>
            <person name="Fuchs J."/>
            <person name="Jenkins J."/>
            <person name="Haas F.B."/>
            <person name="Piednoel M."/>
            <person name="Gundlach H."/>
            <person name="Van Bel M."/>
            <person name="Meyberg R."/>
            <person name="Vives C."/>
            <person name="Morata J."/>
            <person name="Symeonidi A."/>
            <person name="Hiss M."/>
            <person name="Muchero W."/>
            <person name="Kamisugi Y."/>
            <person name="Saleh O."/>
            <person name="Blanc G."/>
            <person name="Decker E.L."/>
            <person name="van Gessel N."/>
            <person name="Grimwood J."/>
            <person name="Hayes R.D."/>
            <person name="Graham S.W."/>
            <person name="Gunter L.E."/>
            <person name="McDaniel S.F."/>
            <person name="Hoernstein S.N.W."/>
            <person name="Larsson A."/>
            <person name="Li F.W."/>
            <person name="Perroud P.F."/>
            <person name="Phillips J."/>
            <person name="Ranjan P."/>
            <person name="Rokshar D.S."/>
            <person name="Rothfels C.J."/>
            <person name="Schneider L."/>
            <person name="Shu S."/>
            <person name="Stevenson D.W."/>
            <person name="Thummler F."/>
            <person name="Tillich M."/>
            <person name="Villarreal Aguilar J.C."/>
            <person name="Widiez T."/>
            <person name="Wong G.K."/>
            <person name="Wymore A."/>
            <person name="Zhang Y."/>
            <person name="Zimmer A.D."/>
            <person name="Quatrano R.S."/>
            <person name="Mayer K.F.X."/>
            <person name="Goodstein D."/>
            <person name="Casacuberta J.M."/>
            <person name="Vandepoele K."/>
            <person name="Reski R."/>
            <person name="Cuming A.C."/>
            <person name="Tuskan G.A."/>
            <person name="Maumus F."/>
            <person name="Salse J."/>
            <person name="Schmutz J."/>
            <person name="Rensing S.A."/>
        </authorList>
    </citation>
    <scope>NUCLEOTIDE SEQUENCE [LARGE SCALE GENOMIC DNA]</scope>
    <source>
        <strain evidence="10 11">cv. Gransden 2004</strain>
    </source>
</reference>
<organism evidence="9">
    <name type="scientific">Physcomitrium patens</name>
    <name type="common">Spreading-leaved earth moss</name>
    <name type="synonym">Physcomitrella patens</name>
    <dbReference type="NCBI Taxonomy" id="3218"/>
    <lineage>
        <taxon>Eukaryota</taxon>
        <taxon>Viridiplantae</taxon>
        <taxon>Streptophyta</taxon>
        <taxon>Embryophyta</taxon>
        <taxon>Bryophyta</taxon>
        <taxon>Bryophytina</taxon>
        <taxon>Bryopsida</taxon>
        <taxon>Funariidae</taxon>
        <taxon>Funariales</taxon>
        <taxon>Funariaceae</taxon>
        <taxon>Physcomitrium</taxon>
    </lineage>
</organism>
<sequence length="175" mass="20206">MFTVGMEQTDRSGKQCRERWVNHLHPDIRKEGWTTEEEELLVHAHSTFGNRWSAIAKMLPGRTDNSIKNHWHATLRKKDRHGQLRPSLLREYILKKTAAHDMSVKAWAIFPLPQSADNNEDNMSDAYVANSEKENRDAIQNMQVDDTTTLHNCYTKDLAEEEANGEVHLVDEVVD</sequence>
<dbReference type="InParanoid" id="A0A2K1JDQ3"/>
<keyword evidence="5" id="KW-0804">Transcription</keyword>
<accession>A0A2K1JDQ3</accession>